<dbReference type="Gene3D" id="3.20.20.70">
    <property type="entry name" value="Aldolase class I"/>
    <property type="match status" value="1"/>
</dbReference>
<name>A0A2P8CHA3_9BACT</name>
<dbReference type="PANTHER" id="PTHR45846">
    <property type="entry name" value="TRNA-DIHYDROURIDINE(47) SYNTHASE [NAD(P)(+)]-LIKE"/>
    <property type="match status" value="1"/>
</dbReference>
<evidence type="ECO:0000256" key="2">
    <source>
        <dbReference type="ARBA" id="ARBA00022643"/>
    </source>
</evidence>
<dbReference type="RefSeq" id="WP_106540965.1">
    <property type="nucleotide sequence ID" value="NZ_BLAU01000001.1"/>
</dbReference>
<gene>
    <name evidence="9" type="ORF">CLV93_102146</name>
</gene>
<dbReference type="InterPro" id="IPR035587">
    <property type="entry name" value="DUS-like_FMN-bd"/>
</dbReference>
<comment type="caution">
    <text evidence="9">The sequence shown here is derived from an EMBL/GenBank/DDBJ whole genome shotgun (WGS) entry which is preliminary data.</text>
</comment>
<proteinExistence type="inferred from homology"/>
<organism evidence="9 10">
    <name type="scientific">Prolixibacter denitrificans</name>
    <dbReference type="NCBI Taxonomy" id="1541063"/>
    <lineage>
        <taxon>Bacteria</taxon>
        <taxon>Pseudomonadati</taxon>
        <taxon>Bacteroidota</taxon>
        <taxon>Bacteroidia</taxon>
        <taxon>Marinilabiliales</taxon>
        <taxon>Prolixibacteraceae</taxon>
        <taxon>Prolixibacter</taxon>
    </lineage>
</organism>
<feature type="binding site" evidence="7">
    <location>
        <position position="192"/>
    </location>
    <ligand>
        <name>FMN</name>
        <dbReference type="ChEBI" id="CHEBI:58210"/>
    </ligand>
</feature>
<dbReference type="CDD" id="cd02801">
    <property type="entry name" value="DUS_like_FMN"/>
    <property type="match status" value="1"/>
</dbReference>
<dbReference type="PIRSF" id="PIRSF006621">
    <property type="entry name" value="Dus"/>
    <property type="match status" value="1"/>
</dbReference>
<reference evidence="9 10" key="1">
    <citation type="submission" date="2018-03" db="EMBL/GenBank/DDBJ databases">
        <title>Genomic Encyclopedia of Archaeal and Bacterial Type Strains, Phase II (KMG-II): from individual species to whole genera.</title>
        <authorList>
            <person name="Goeker M."/>
        </authorList>
    </citation>
    <scope>NUCLEOTIDE SEQUENCE [LARGE SCALE GENOMIC DNA]</scope>
    <source>
        <strain evidence="9 10">DSM 27267</strain>
    </source>
</reference>
<dbReference type="InterPro" id="IPR001269">
    <property type="entry name" value="DUS_fam"/>
</dbReference>
<feature type="active site" description="Proton donor" evidence="6">
    <location>
        <position position="124"/>
    </location>
</feature>
<keyword evidence="7" id="KW-0547">Nucleotide-binding</keyword>
<evidence type="ECO:0000256" key="3">
    <source>
        <dbReference type="ARBA" id="ARBA00022694"/>
    </source>
</evidence>
<comment type="function">
    <text evidence="5">Catalyzes the synthesis of 5,6-dihydrouridine (D), a modified base found in the D-loop of most tRNAs, via the reduction of the C5-C6 double bond in target uridines.</text>
</comment>
<dbReference type="Proteomes" id="UP000240621">
    <property type="component" value="Unassembled WGS sequence"/>
</dbReference>
<comment type="similarity">
    <text evidence="5">Belongs to the dus family.</text>
</comment>
<dbReference type="SUPFAM" id="SSF51395">
    <property type="entry name" value="FMN-linked oxidoreductases"/>
    <property type="match status" value="1"/>
</dbReference>
<dbReference type="GO" id="GO:0003723">
    <property type="term" value="F:RNA binding"/>
    <property type="evidence" value="ECO:0007669"/>
    <property type="project" value="TreeGrafter"/>
</dbReference>
<dbReference type="PANTHER" id="PTHR45846:SF1">
    <property type="entry name" value="TRNA-DIHYDROURIDINE(47) SYNTHASE [NAD(P)(+)]-LIKE"/>
    <property type="match status" value="1"/>
</dbReference>
<protein>
    <recommendedName>
        <fullName evidence="5">tRNA-dihydrouridine synthase</fullName>
        <ecNumber evidence="5">1.3.1.-</ecNumber>
    </recommendedName>
</protein>
<evidence type="ECO:0000259" key="8">
    <source>
        <dbReference type="Pfam" id="PF01207"/>
    </source>
</evidence>
<feature type="binding site" evidence="7">
    <location>
        <position position="94"/>
    </location>
    <ligand>
        <name>FMN</name>
        <dbReference type="ChEBI" id="CHEBI:58210"/>
    </ligand>
</feature>
<dbReference type="Pfam" id="PF01207">
    <property type="entry name" value="Dus"/>
    <property type="match status" value="1"/>
</dbReference>
<feature type="binding site" evidence="7">
    <location>
        <position position="163"/>
    </location>
    <ligand>
        <name>FMN</name>
        <dbReference type="ChEBI" id="CHEBI:58210"/>
    </ligand>
</feature>
<sequence length="343" mass="39231">MQYRLTFFNSCDHRPGILFIFAGMKAEKNPIPIYLAPLQEYTDAVYRNAHFRLFGGVDKYFAPYLVLQNNGSVKKSTWRDILPENNPDVLPVPQILAGTTDEFVSLANKIMELGYREMNWNLGCPYPMVTRRGRGAGLLPHPDKIREILENAFAIPEITLSVKLRAGLESKDELSPVLQVLNDFPVTEVILHPRIAKDLYKGEADRNLFTEAKEICQRPLIYNGDILTADDARDYASREDVSTLMIGRGILQNPFLASEINGTSTATEKEKVQLLRDFHSEIYSAYAEKLSGFSHQQMRMIKFWSYFSESFPEPRKVFKKVKKATSEAKYDEAVSHAFRQFEL</sequence>
<keyword evidence="2 5" id="KW-0288">FMN</keyword>
<dbReference type="OrthoDB" id="9764501at2"/>
<dbReference type="InterPro" id="IPR013785">
    <property type="entry name" value="Aldolase_TIM"/>
</dbReference>
<evidence type="ECO:0000313" key="9">
    <source>
        <dbReference type="EMBL" id="PSK84360.1"/>
    </source>
</evidence>
<dbReference type="GO" id="GO:0017150">
    <property type="term" value="F:tRNA dihydrouridine synthase activity"/>
    <property type="evidence" value="ECO:0007669"/>
    <property type="project" value="InterPro"/>
</dbReference>
<evidence type="ECO:0000313" key="10">
    <source>
        <dbReference type="Proteomes" id="UP000240621"/>
    </source>
</evidence>
<evidence type="ECO:0000256" key="1">
    <source>
        <dbReference type="ARBA" id="ARBA00022630"/>
    </source>
</evidence>
<dbReference type="GO" id="GO:0050660">
    <property type="term" value="F:flavin adenine dinucleotide binding"/>
    <property type="evidence" value="ECO:0007669"/>
    <property type="project" value="InterPro"/>
</dbReference>
<keyword evidence="3 5" id="KW-0819">tRNA processing</keyword>
<feature type="domain" description="DUS-like FMN-binding" evidence="8">
    <location>
        <begin position="35"/>
        <end position="327"/>
    </location>
</feature>
<evidence type="ECO:0000256" key="5">
    <source>
        <dbReference type="PIRNR" id="PIRNR006621"/>
    </source>
</evidence>
<evidence type="ECO:0000256" key="6">
    <source>
        <dbReference type="PIRSR" id="PIRSR006621-1"/>
    </source>
</evidence>
<keyword evidence="1 5" id="KW-0285">Flavoprotein</keyword>
<accession>A0A2P8CHA3</accession>
<dbReference type="EC" id="1.3.1.-" evidence="5"/>
<dbReference type="EMBL" id="PYGC01000002">
    <property type="protein sequence ID" value="PSK84360.1"/>
    <property type="molecule type" value="Genomic_DNA"/>
</dbReference>
<evidence type="ECO:0000256" key="7">
    <source>
        <dbReference type="PIRSR" id="PIRSR006621-2"/>
    </source>
</evidence>
<keyword evidence="4 5" id="KW-0560">Oxidoreductase</keyword>
<comment type="cofactor">
    <cofactor evidence="5 7">
        <name>FMN</name>
        <dbReference type="ChEBI" id="CHEBI:58210"/>
    </cofactor>
</comment>
<dbReference type="AlphaFoldDB" id="A0A2P8CHA3"/>
<evidence type="ECO:0000256" key="4">
    <source>
        <dbReference type="ARBA" id="ARBA00023002"/>
    </source>
</evidence>
<feature type="binding site" evidence="7">
    <location>
        <begin position="247"/>
        <end position="248"/>
    </location>
    <ligand>
        <name>FMN</name>
        <dbReference type="ChEBI" id="CHEBI:58210"/>
    </ligand>
</feature>